<keyword evidence="6 7" id="KW-0472">Membrane</keyword>
<evidence type="ECO:0000259" key="8">
    <source>
        <dbReference type="Pfam" id="PF04290"/>
    </source>
</evidence>
<comment type="function">
    <text evidence="7">Part of the tripartite ATP-independent periplasmic (TRAP) transport system.</text>
</comment>
<keyword evidence="4 7" id="KW-0812">Transmembrane</keyword>
<evidence type="ECO:0000256" key="3">
    <source>
        <dbReference type="ARBA" id="ARBA00022475"/>
    </source>
</evidence>
<feature type="transmembrane region" description="Helical" evidence="7">
    <location>
        <begin position="12"/>
        <end position="32"/>
    </location>
</feature>
<evidence type="ECO:0000256" key="6">
    <source>
        <dbReference type="ARBA" id="ARBA00023136"/>
    </source>
</evidence>
<keyword evidence="10" id="KW-1185">Reference proteome</keyword>
<accession>A0ABS6N3E2</accession>
<comment type="similarity">
    <text evidence="7">Belongs to the TRAP transporter small permease family.</text>
</comment>
<dbReference type="EMBL" id="JAHRWL010000001">
    <property type="protein sequence ID" value="MBV2358536.1"/>
    <property type="molecule type" value="Genomic_DNA"/>
</dbReference>
<sequence>MHGFFVGLSRLMAYLGGAVLATLVVLTCLSIAGRSLNGLLHSDLAESVAPALAAALLDLGIGPVNGDFELVEAGMAFAIFAFLPLCQISGAHASVDIFTARLGRRANRVLLWISEMLFAGVLVLIAVQLGAGMMGKLRTGQTTFLLEFPVWWAYALSLSGAVSAAAVAVYMAAMRSVEMATGRDLLPHVQGAGH</sequence>
<dbReference type="Pfam" id="PF04290">
    <property type="entry name" value="DctQ"/>
    <property type="match status" value="1"/>
</dbReference>
<feature type="domain" description="Tripartite ATP-independent periplasmic transporters DctQ component" evidence="8">
    <location>
        <begin position="64"/>
        <end position="172"/>
    </location>
</feature>
<reference evidence="9" key="1">
    <citation type="submission" date="2021-06" db="EMBL/GenBank/DDBJ databases">
        <title>Thalassococcus sp. CAU 1522 isolated from sea sand, Republic of Korea.</title>
        <authorList>
            <person name="Kim W."/>
        </authorList>
    </citation>
    <scope>NUCLEOTIDE SEQUENCE</scope>
    <source>
        <strain evidence="9">CAU 1522</strain>
    </source>
</reference>
<evidence type="ECO:0000256" key="1">
    <source>
        <dbReference type="ARBA" id="ARBA00004651"/>
    </source>
</evidence>
<name>A0ABS6N3E2_9RHOB</name>
<feature type="transmembrane region" description="Helical" evidence="7">
    <location>
        <begin position="109"/>
        <end position="131"/>
    </location>
</feature>
<dbReference type="InterPro" id="IPR055348">
    <property type="entry name" value="DctQ"/>
</dbReference>
<evidence type="ECO:0000256" key="4">
    <source>
        <dbReference type="ARBA" id="ARBA00022692"/>
    </source>
</evidence>
<feature type="transmembrane region" description="Helical" evidence="7">
    <location>
        <begin position="151"/>
        <end position="173"/>
    </location>
</feature>
<comment type="subcellular location">
    <subcellularLocation>
        <location evidence="7">Cell inner membrane</location>
        <topology evidence="7">Multi-pass membrane protein</topology>
    </subcellularLocation>
    <subcellularLocation>
        <location evidence="1">Cell membrane</location>
        <topology evidence="1">Multi-pass membrane protein</topology>
    </subcellularLocation>
</comment>
<evidence type="ECO:0000256" key="7">
    <source>
        <dbReference type="RuleBase" id="RU369079"/>
    </source>
</evidence>
<keyword evidence="3" id="KW-1003">Cell membrane</keyword>
<keyword evidence="7" id="KW-0997">Cell inner membrane</keyword>
<comment type="caution">
    <text evidence="9">The sequence shown here is derived from an EMBL/GenBank/DDBJ whole genome shotgun (WGS) entry which is preliminary data.</text>
</comment>
<protein>
    <recommendedName>
        <fullName evidence="7">TRAP transporter small permease protein</fullName>
    </recommendedName>
</protein>
<organism evidence="9 10">
    <name type="scientific">Thalassococcus arenae</name>
    <dbReference type="NCBI Taxonomy" id="2851652"/>
    <lineage>
        <taxon>Bacteria</taxon>
        <taxon>Pseudomonadati</taxon>
        <taxon>Pseudomonadota</taxon>
        <taxon>Alphaproteobacteria</taxon>
        <taxon>Rhodobacterales</taxon>
        <taxon>Roseobacteraceae</taxon>
        <taxon>Thalassococcus</taxon>
    </lineage>
</organism>
<dbReference type="RefSeq" id="WP_217776391.1">
    <property type="nucleotide sequence ID" value="NZ_JAHRWL010000001.1"/>
</dbReference>
<feature type="transmembrane region" description="Helical" evidence="7">
    <location>
        <begin position="70"/>
        <end position="88"/>
    </location>
</feature>
<evidence type="ECO:0000313" key="10">
    <source>
        <dbReference type="Proteomes" id="UP001166293"/>
    </source>
</evidence>
<comment type="subunit">
    <text evidence="7">The complex comprises the extracytoplasmic solute receptor protein and the two transmembrane proteins.</text>
</comment>
<keyword evidence="5 7" id="KW-1133">Transmembrane helix</keyword>
<evidence type="ECO:0000313" key="9">
    <source>
        <dbReference type="EMBL" id="MBV2358536.1"/>
    </source>
</evidence>
<dbReference type="Proteomes" id="UP001166293">
    <property type="component" value="Unassembled WGS sequence"/>
</dbReference>
<proteinExistence type="inferred from homology"/>
<gene>
    <name evidence="9" type="ORF">KUH32_02000</name>
</gene>
<keyword evidence="2 7" id="KW-0813">Transport</keyword>
<evidence type="ECO:0000256" key="5">
    <source>
        <dbReference type="ARBA" id="ARBA00022989"/>
    </source>
</evidence>
<evidence type="ECO:0000256" key="2">
    <source>
        <dbReference type="ARBA" id="ARBA00022448"/>
    </source>
</evidence>